<dbReference type="EMBL" id="JAGFNS010000012">
    <property type="protein sequence ID" value="MBO3739671.1"/>
    <property type="molecule type" value="Genomic_DNA"/>
</dbReference>
<evidence type="ECO:0000259" key="5">
    <source>
        <dbReference type="Pfam" id="PF22422"/>
    </source>
</evidence>
<accession>A0ABS3ULQ4</accession>
<evidence type="ECO:0000256" key="4">
    <source>
        <dbReference type="SAM" id="MobiDB-lite"/>
    </source>
</evidence>
<dbReference type="PANTHER" id="PTHR10412:SF11">
    <property type="entry name" value="MANNOSYL-OLIGOSACCHARIDE GLUCOSIDASE"/>
    <property type="match status" value="1"/>
</dbReference>
<reference evidence="6 7" key="1">
    <citation type="submission" date="2021-03" db="EMBL/GenBank/DDBJ databases">
        <title>Actinoplanes flavus sp. nov., a novel actinomycete isolated from Coconut Palm rhizosphere soil.</title>
        <authorList>
            <person name="Luo X."/>
        </authorList>
    </citation>
    <scope>NUCLEOTIDE SEQUENCE [LARGE SCALE GENOMIC DNA]</scope>
    <source>
        <strain evidence="6 7">NEAU-H7</strain>
    </source>
</reference>
<dbReference type="InterPro" id="IPR054491">
    <property type="entry name" value="MGH1-like_GH"/>
</dbReference>
<proteinExistence type="inferred from homology"/>
<dbReference type="Pfam" id="PF22422">
    <property type="entry name" value="MGH1-like_GH"/>
    <property type="match status" value="1"/>
</dbReference>
<evidence type="ECO:0000256" key="1">
    <source>
        <dbReference type="ARBA" id="ARBA00010833"/>
    </source>
</evidence>
<gene>
    <name evidence="6" type="ORF">J5X75_19350</name>
</gene>
<evidence type="ECO:0000256" key="2">
    <source>
        <dbReference type="ARBA" id="ARBA00022801"/>
    </source>
</evidence>
<feature type="region of interest" description="Disordered" evidence="4">
    <location>
        <begin position="1"/>
        <end position="20"/>
    </location>
</feature>
<organism evidence="6 7">
    <name type="scientific">Actinoplanes flavus</name>
    <dbReference type="NCBI Taxonomy" id="2820290"/>
    <lineage>
        <taxon>Bacteria</taxon>
        <taxon>Bacillati</taxon>
        <taxon>Actinomycetota</taxon>
        <taxon>Actinomycetes</taxon>
        <taxon>Micromonosporales</taxon>
        <taxon>Micromonosporaceae</taxon>
        <taxon>Actinoplanes</taxon>
    </lineage>
</organism>
<dbReference type="SUPFAM" id="SSF48208">
    <property type="entry name" value="Six-hairpin glycosidases"/>
    <property type="match status" value="1"/>
</dbReference>
<dbReference type="Gene3D" id="1.50.10.10">
    <property type="match status" value="1"/>
</dbReference>
<sequence>MSGSHRAAQRKVDRQMHPDLSPTLPVIPEVCAELWASAARVLDANWVGDHTVPSRTLYPHQWSWDTAFTAIGLAYVNQPRAWRDLRSLFAAQWPDGRVPHIAFDPDTPEEAYFPGPRFWNVPAYAGRPARSSTGLVQPPLHALAAWEVYRHAAAHGADAVQQARIELDRLYPRLVAQQEYLGDRRDAGGGGLASIVHPWESGLDDSPAWDEALAAVPADPGLLDRHPRRDLALSDAAHRPTDTDHARYVGLVLDYQAGEYSDTGLAERHAFVVECPGFNAVLATAELALAQIAGVLGRPSEARRHRERARDVTAAIGRRLWNPETRTFHARDVRTGRLSPAHCVSGLLPLMLPDLEPDQVDGILAELRSERFGLPAPSHDRTAREFDTHRYSRGPVWINVNWLLRRGLLVHGRRDEAEELRRRLVRLVHRNGHFEYFHPEEGGGLGTSAFSWTAALCLDLLADRSAPAYARAA</sequence>
<dbReference type="Proteomes" id="UP000679690">
    <property type="component" value="Unassembled WGS sequence"/>
</dbReference>
<dbReference type="InterPro" id="IPR008928">
    <property type="entry name" value="6-hairpin_glycosidase_sf"/>
</dbReference>
<comment type="similarity">
    <text evidence="1">Belongs to the glycosyl hydrolase 63 family.</text>
</comment>
<comment type="caution">
    <text evidence="6">The sequence shown here is derived from an EMBL/GenBank/DDBJ whole genome shotgun (WGS) entry which is preliminary data.</text>
</comment>
<name>A0ABS3ULQ4_9ACTN</name>
<feature type="domain" description="Mannosylglycerate hydrolase MGH1-like glycoside hydrolase" evidence="5">
    <location>
        <begin position="58"/>
        <end position="453"/>
    </location>
</feature>
<evidence type="ECO:0000313" key="7">
    <source>
        <dbReference type="Proteomes" id="UP000679690"/>
    </source>
</evidence>
<dbReference type="InterPro" id="IPR004888">
    <property type="entry name" value="Glycoside_hydrolase_63"/>
</dbReference>
<protein>
    <recommendedName>
        <fullName evidence="5">Mannosylglycerate hydrolase MGH1-like glycoside hydrolase domain-containing protein</fullName>
    </recommendedName>
</protein>
<keyword evidence="3" id="KW-0326">Glycosidase</keyword>
<keyword evidence="7" id="KW-1185">Reference proteome</keyword>
<dbReference type="PANTHER" id="PTHR10412">
    <property type="entry name" value="MANNOSYL-OLIGOSACCHARIDE GLUCOSIDASE"/>
    <property type="match status" value="1"/>
</dbReference>
<evidence type="ECO:0000256" key="3">
    <source>
        <dbReference type="ARBA" id="ARBA00023295"/>
    </source>
</evidence>
<evidence type="ECO:0000313" key="6">
    <source>
        <dbReference type="EMBL" id="MBO3739671.1"/>
    </source>
</evidence>
<keyword evidence="2" id="KW-0378">Hydrolase</keyword>
<dbReference type="InterPro" id="IPR012341">
    <property type="entry name" value="6hp_glycosidase-like_sf"/>
</dbReference>